<dbReference type="EMBL" id="AOMD01000030">
    <property type="protein sequence ID" value="EMA43164.1"/>
    <property type="molecule type" value="Genomic_DNA"/>
</dbReference>
<gene>
    <name evidence="1" type="ORF">C449_14337</name>
</gene>
<reference evidence="1 2" key="1">
    <citation type="journal article" date="2014" name="PLoS Genet.">
        <title>Phylogenetically driven sequencing of extremely halophilic archaea reveals strategies for static and dynamic osmo-response.</title>
        <authorList>
            <person name="Becker E.A."/>
            <person name="Seitzer P.M."/>
            <person name="Tritt A."/>
            <person name="Larsen D."/>
            <person name="Krusor M."/>
            <person name="Yao A.I."/>
            <person name="Wu D."/>
            <person name="Madern D."/>
            <person name="Eisen J.A."/>
            <person name="Darling A.E."/>
            <person name="Facciotti M.T."/>
        </authorList>
    </citation>
    <scope>NUCLEOTIDE SEQUENCE [LARGE SCALE GENOMIC DNA]</scope>
    <source>
        <strain evidence="1 2">DSM 5350</strain>
    </source>
</reference>
<dbReference type="AlphaFoldDB" id="M0MES0"/>
<evidence type="ECO:0000313" key="1">
    <source>
        <dbReference type="EMBL" id="EMA43164.1"/>
    </source>
</evidence>
<protein>
    <submittedName>
        <fullName evidence="1">Uncharacterized protein</fullName>
    </submittedName>
</protein>
<dbReference type="Proteomes" id="UP000011669">
    <property type="component" value="Unassembled WGS sequence"/>
</dbReference>
<organism evidence="1 2">
    <name type="scientific">Halococcus saccharolyticus DSM 5350</name>
    <dbReference type="NCBI Taxonomy" id="1227455"/>
    <lineage>
        <taxon>Archaea</taxon>
        <taxon>Methanobacteriati</taxon>
        <taxon>Methanobacteriota</taxon>
        <taxon>Stenosarchaea group</taxon>
        <taxon>Halobacteria</taxon>
        <taxon>Halobacteriales</taxon>
        <taxon>Halococcaceae</taxon>
        <taxon>Halococcus</taxon>
    </lineage>
</organism>
<dbReference type="InParanoid" id="M0MES0"/>
<keyword evidence="2" id="KW-1185">Reference proteome</keyword>
<evidence type="ECO:0000313" key="2">
    <source>
        <dbReference type="Proteomes" id="UP000011669"/>
    </source>
</evidence>
<accession>M0MES0</accession>
<comment type="caution">
    <text evidence="1">The sequence shown here is derived from an EMBL/GenBank/DDBJ whole genome shotgun (WGS) entry which is preliminary data.</text>
</comment>
<proteinExistence type="predicted"/>
<sequence>MSQPASIPISEAIESAVGANDRTRREDIRYLRHHVSDEELFVEVGLPGGASGGAESMIGYSSVIAKGLLKNCAGDRTVHLALVLAGDRLARLTVTPESADLNDSEAFRQQCTHSLRVD</sequence>
<name>M0MES0_9EURY</name>